<feature type="coiled-coil region" evidence="1">
    <location>
        <begin position="472"/>
        <end position="506"/>
    </location>
</feature>
<accession>A0A8K0AJZ0</accession>
<dbReference type="AlphaFoldDB" id="A0A8K0AJZ0"/>
<evidence type="ECO:0000313" key="4">
    <source>
        <dbReference type="Proteomes" id="UP000799049"/>
    </source>
</evidence>
<feature type="compositionally biased region" description="Polar residues" evidence="2">
    <location>
        <begin position="252"/>
        <end position="271"/>
    </location>
</feature>
<gene>
    <name evidence="3" type="ORF">ANDGO_05142</name>
</gene>
<proteinExistence type="predicted"/>
<evidence type="ECO:0000256" key="2">
    <source>
        <dbReference type="SAM" id="MobiDB-lite"/>
    </source>
</evidence>
<comment type="caution">
    <text evidence="3">The sequence shown here is derived from an EMBL/GenBank/DDBJ whole genome shotgun (WGS) entry which is preliminary data.</text>
</comment>
<feature type="region of interest" description="Disordered" evidence="2">
    <location>
        <begin position="248"/>
        <end position="352"/>
    </location>
</feature>
<evidence type="ECO:0000313" key="3">
    <source>
        <dbReference type="EMBL" id="KAF0852611.1"/>
    </source>
</evidence>
<dbReference type="EMBL" id="VRVR01000025">
    <property type="protein sequence ID" value="KAF0852611.1"/>
    <property type="molecule type" value="Genomic_DNA"/>
</dbReference>
<organism evidence="3 4">
    <name type="scientific">Andalucia godoyi</name>
    <name type="common">Flagellate</name>
    <dbReference type="NCBI Taxonomy" id="505711"/>
    <lineage>
        <taxon>Eukaryota</taxon>
        <taxon>Discoba</taxon>
        <taxon>Jakobida</taxon>
        <taxon>Andalucina</taxon>
        <taxon>Andaluciidae</taxon>
        <taxon>Andalucia</taxon>
    </lineage>
</organism>
<feature type="compositionally biased region" description="Polar residues" evidence="2">
    <location>
        <begin position="290"/>
        <end position="301"/>
    </location>
</feature>
<evidence type="ECO:0000256" key="1">
    <source>
        <dbReference type="SAM" id="Coils"/>
    </source>
</evidence>
<feature type="region of interest" description="Disordered" evidence="2">
    <location>
        <begin position="1"/>
        <end position="50"/>
    </location>
</feature>
<reference evidence="3" key="1">
    <citation type="submission" date="2019-09" db="EMBL/GenBank/DDBJ databases">
        <title>The Mitochondrial Proteome of the Jakobid, Andalucia godoyi, a Protist With the Most Gene-Rich and Bacteria-Like Mitochondrial Genome.</title>
        <authorList>
            <person name="Gray M.W."/>
            <person name="Burger G."/>
            <person name="Derelle R."/>
            <person name="Klimes V."/>
            <person name="Leger M."/>
            <person name="Sarrasin M."/>
            <person name="Vlcek C."/>
            <person name="Roger A.J."/>
            <person name="Elias M."/>
            <person name="Lang B.F."/>
        </authorList>
    </citation>
    <scope>NUCLEOTIDE SEQUENCE</scope>
    <source>
        <strain evidence="3">And28</strain>
    </source>
</reference>
<dbReference type="Proteomes" id="UP000799049">
    <property type="component" value="Unassembled WGS sequence"/>
</dbReference>
<name>A0A8K0AJZ0_ANDGO</name>
<protein>
    <submittedName>
        <fullName evidence="3">Putative mitochondrial protein</fullName>
    </submittedName>
</protein>
<feature type="compositionally biased region" description="Low complexity" evidence="2">
    <location>
        <begin position="17"/>
        <end position="30"/>
    </location>
</feature>
<keyword evidence="1" id="KW-0175">Coiled coil</keyword>
<keyword evidence="4" id="KW-1185">Reference proteome</keyword>
<feature type="region of interest" description="Disordered" evidence="2">
    <location>
        <begin position="58"/>
        <end position="77"/>
    </location>
</feature>
<feature type="compositionally biased region" description="Low complexity" evidence="2">
    <location>
        <begin position="406"/>
        <end position="417"/>
    </location>
</feature>
<sequence>MSSSSPSRRPSFRSRRFSNSSSAQRGSSSSNRHPSPVILLESSSSTTATATATVTTAAAAPGLGSVASSKSPDSPALKSYVSNLLKQAEAFRRKKLDVHAFPTGPILQKQSILASETGPALSVVAGHNETPTMGDEDIVIRHPKRSSSVSRITHEGSSVTASRGISVATVTQIPQLPPPPSSLDLQVVSGAKLSEHPRSSSAAKRSASISIAKNASVSKHSNAVLELRSALHNVISILKMEEEEEIKKAKTLQDNSTSRGTPANGAKQTFRQDAAIQRSRGSARYASPAPTRSTSVPSSAGRSALVQRPASAMRSSGQRISSGPVVTAKTVDQQSPVVHVAPPPQHSEHPEDADVPMVTLSIPRMVMVSEELNRVREEVGKRTSGSYSNAGSDRLAMSRNLPVGNTASTMTTTTTTSRPGSPVSLDRLHATAVVTAARSQEQTVRLQENLRIREELLGKMRQQQTSSVTDRISQLESLRMRLESEERRLQEKYAEKERELEERESRVRAQEYVSMSRDTSPSRLGGHYSMLEDSLRKSSRHGASHSEFYERLIEILGSDQFAV</sequence>
<feature type="region of interest" description="Disordered" evidence="2">
    <location>
        <begin position="402"/>
        <end position="424"/>
    </location>
</feature>